<dbReference type="NCBIfam" id="TIGR03036">
    <property type="entry name" value="trp_2_3_diox"/>
    <property type="match status" value="1"/>
</dbReference>
<keyword evidence="6 9" id="KW-0408">Iron</keyword>
<dbReference type="GO" id="GO:0019442">
    <property type="term" value="P:L-tryptophan catabolic process to acetyl-CoA"/>
    <property type="evidence" value="ECO:0007669"/>
    <property type="project" value="TreeGrafter"/>
</dbReference>
<evidence type="ECO:0000313" key="12">
    <source>
        <dbReference type="Proteomes" id="UP000252023"/>
    </source>
</evidence>
<dbReference type="GO" id="GO:0004833">
    <property type="term" value="F:L-tryptophan 2,3-dioxygenase activity"/>
    <property type="evidence" value="ECO:0007669"/>
    <property type="project" value="UniProtKB-UniRule"/>
</dbReference>
<comment type="cofactor">
    <cofactor evidence="9">
        <name>heme</name>
        <dbReference type="ChEBI" id="CHEBI:30413"/>
    </cofactor>
    <text evidence="9">Binds 1 heme group per subunit.</text>
</comment>
<dbReference type="HAMAP" id="MF_01972">
    <property type="entry name" value="T23O"/>
    <property type="match status" value="1"/>
</dbReference>
<dbReference type="OrthoDB" id="9776847at2"/>
<protein>
    <recommendedName>
        <fullName evidence="9">Tryptophan 2,3-dioxygenase</fullName>
        <shortName evidence="9">TDO</shortName>
        <ecNumber evidence="9">1.13.11.11</ecNumber>
    </recommendedName>
    <alternativeName>
        <fullName evidence="9">Tryptamin 2,3-dioxygenase</fullName>
    </alternativeName>
    <alternativeName>
        <fullName evidence="9">Tryptophan oxygenase</fullName>
        <shortName evidence="9">TO</shortName>
        <shortName evidence="9">TRPO</shortName>
    </alternativeName>
    <alternativeName>
        <fullName evidence="9">Tryptophan pyrrolase</fullName>
    </alternativeName>
    <alternativeName>
        <fullName evidence="9">Tryptophanase</fullName>
    </alternativeName>
</protein>
<dbReference type="AlphaFoldDB" id="A0A344PIW1"/>
<feature type="binding site" evidence="9">
    <location>
        <position position="149"/>
    </location>
    <ligand>
        <name>substrate</name>
    </ligand>
</feature>
<dbReference type="PANTHER" id="PTHR10138">
    <property type="entry name" value="TRYPTOPHAN 2,3-DIOXYGENASE"/>
    <property type="match status" value="1"/>
</dbReference>
<feature type="region of interest" description="Disordered" evidence="10">
    <location>
        <begin position="1"/>
        <end position="45"/>
    </location>
</feature>
<evidence type="ECO:0000256" key="10">
    <source>
        <dbReference type="SAM" id="MobiDB-lite"/>
    </source>
</evidence>
<dbReference type="GO" id="GO:0019441">
    <property type="term" value="P:L-tryptophan catabolic process to kynurenine"/>
    <property type="evidence" value="ECO:0007669"/>
    <property type="project" value="UniProtKB-UniRule"/>
</dbReference>
<evidence type="ECO:0000256" key="1">
    <source>
        <dbReference type="ARBA" id="ARBA00011881"/>
    </source>
</evidence>
<evidence type="ECO:0000256" key="8">
    <source>
        <dbReference type="ARBA" id="ARBA00050412"/>
    </source>
</evidence>
<proteinExistence type="inferred from homology"/>
<dbReference type="UniPathway" id="UPA00333">
    <property type="reaction ID" value="UER00453"/>
</dbReference>
<feature type="binding site" description="axial binding residue" evidence="9">
    <location>
        <position position="272"/>
    </location>
    <ligand>
        <name>heme</name>
        <dbReference type="ChEBI" id="CHEBI:30413"/>
    </ligand>
    <ligandPart>
        <name>Fe</name>
        <dbReference type="ChEBI" id="CHEBI:18248"/>
    </ligandPart>
</feature>
<evidence type="ECO:0000256" key="4">
    <source>
        <dbReference type="ARBA" id="ARBA00022964"/>
    </source>
</evidence>
<evidence type="ECO:0000256" key="7">
    <source>
        <dbReference type="ARBA" id="ARBA00023079"/>
    </source>
</evidence>
<comment type="similarity">
    <text evidence="9">Belongs to the tryptophan 2,3-dioxygenase family.</text>
</comment>
<keyword evidence="12" id="KW-1185">Reference proteome</keyword>
<feature type="binding site" evidence="9">
    <location>
        <position position="145"/>
    </location>
    <ligand>
        <name>substrate</name>
    </ligand>
</feature>
<keyword evidence="2 9" id="KW-0349">Heme</keyword>
<evidence type="ECO:0000256" key="6">
    <source>
        <dbReference type="ARBA" id="ARBA00023004"/>
    </source>
</evidence>
<comment type="subunit">
    <text evidence="1 9">Homotetramer.</text>
</comment>
<dbReference type="KEGG" id="pars:DRW48_06120"/>
<keyword evidence="5 9" id="KW-0560">Oxidoreductase</keyword>
<comment type="pathway">
    <text evidence="9">Amino-acid degradation; L-tryptophan degradation via kynurenine pathway; L-kynurenine from L-tryptophan: step 1/2.</text>
</comment>
<dbReference type="Proteomes" id="UP000252023">
    <property type="component" value="Chromosome"/>
</dbReference>
<dbReference type="InterPro" id="IPR004981">
    <property type="entry name" value="Trp_2_3_dOase"/>
</dbReference>
<name>A0A344PIW1_9RHOB</name>
<keyword evidence="3 9" id="KW-0479">Metal-binding</keyword>
<evidence type="ECO:0000313" key="11">
    <source>
        <dbReference type="EMBL" id="AXC49316.1"/>
    </source>
</evidence>
<dbReference type="SUPFAM" id="SSF140959">
    <property type="entry name" value="Indolic compounds 2,3-dioxygenase-like"/>
    <property type="match status" value="1"/>
</dbReference>
<evidence type="ECO:0000256" key="3">
    <source>
        <dbReference type="ARBA" id="ARBA00022723"/>
    </source>
</evidence>
<gene>
    <name evidence="9 11" type="primary">kynA</name>
    <name evidence="11" type="ORF">DRW48_06120</name>
</gene>
<feature type="binding site" evidence="9">
    <location>
        <position position="286"/>
    </location>
    <ligand>
        <name>substrate</name>
    </ligand>
</feature>
<organism evidence="11 12">
    <name type="scientific">Paracoccus suum</name>
    <dbReference type="NCBI Taxonomy" id="2259340"/>
    <lineage>
        <taxon>Bacteria</taxon>
        <taxon>Pseudomonadati</taxon>
        <taxon>Pseudomonadota</taxon>
        <taxon>Alphaproteobacteria</taxon>
        <taxon>Rhodobacterales</taxon>
        <taxon>Paracoccaceae</taxon>
        <taxon>Paracoccus</taxon>
    </lineage>
</organism>
<dbReference type="InterPro" id="IPR037217">
    <property type="entry name" value="Trp/Indoleamine_2_3_dOase-like"/>
</dbReference>
<dbReference type="EMBL" id="CP030918">
    <property type="protein sequence ID" value="AXC49316.1"/>
    <property type="molecule type" value="Genomic_DNA"/>
</dbReference>
<evidence type="ECO:0000256" key="9">
    <source>
        <dbReference type="HAMAP-Rule" id="MF_01972"/>
    </source>
</evidence>
<dbReference type="EC" id="1.13.11.11" evidence="9"/>
<feature type="binding site" evidence="9">
    <location>
        <begin position="83"/>
        <end position="87"/>
    </location>
    <ligand>
        <name>substrate</name>
    </ligand>
</feature>
<evidence type="ECO:0000256" key="2">
    <source>
        <dbReference type="ARBA" id="ARBA00022617"/>
    </source>
</evidence>
<accession>A0A344PIW1</accession>
<reference evidence="12" key="1">
    <citation type="submission" date="2018-07" db="EMBL/GenBank/DDBJ databases">
        <title>Genome sequencing of Paracoccus sp. SC2-6.</title>
        <authorList>
            <person name="Heo J."/>
            <person name="Kim S.-J."/>
            <person name="Kwon S.-W."/>
        </authorList>
    </citation>
    <scope>NUCLEOTIDE SEQUENCE [LARGE SCALE GENOMIC DNA]</scope>
    <source>
        <strain evidence="12">SC2-6</strain>
    </source>
</reference>
<keyword evidence="7 9" id="KW-0823">Tryptophan catabolism</keyword>
<dbReference type="GO" id="GO:0046872">
    <property type="term" value="F:metal ion binding"/>
    <property type="evidence" value="ECO:0007669"/>
    <property type="project" value="UniProtKB-KW"/>
</dbReference>
<comment type="catalytic activity">
    <reaction evidence="8 9">
        <text>L-tryptophan + O2 = N-formyl-L-kynurenine</text>
        <dbReference type="Rhea" id="RHEA:24536"/>
        <dbReference type="ChEBI" id="CHEBI:15379"/>
        <dbReference type="ChEBI" id="CHEBI:57912"/>
        <dbReference type="ChEBI" id="CHEBI:58629"/>
        <dbReference type="EC" id="1.13.11.11"/>
    </reaction>
</comment>
<comment type="function">
    <text evidence="9">Heme-dependent dioxygenase that catalyzes the oxidative cleavage of the L-tryptophan (L-Trp) pyrrole ring and converts L-tryptophan to N-formyl-L-kynurenine. Catalyzes the oxidative cleavage of the indole moiety.</text>
</comment>
<dbReference type="Gene3D" id="1.20.58.480">
    <property type="match status" value="1"/>
</dbReference>
<dbReference type="PANTHER" id="PTHR10138:SF0">
    <property type="entry name" value="TRYPTOPHAN 2,3-DIOXYGENASE"/>
    <property type="match status" value="1"/>
</dbReference>
<dbReference type="FunFam" id="1.20.58.480:FF:000001">
    <property type="entry name" value="Tryptophan 2,3-dioxygenase"/>
    <property type="match status" value="1"/>
</dbReference>
<evidence type="ECO:0000256" key="5">
    <source>
        <dbReference type="ARBA" id="ARBA00023002"/>
    </source>
</evidence>
<keyword evidence="4 9" id="KW-0223">Dioxygenase</keyword>
<dbReference type="Pfam" id="PF03301">
    <property type="entry name" value="Trp_dioxygenase"/>
    <property type="match status" value="1"/>
</dbReference>
<dbReference type="InterPro" id="IPR017485">
    <property type="entry name" value="Trp_2-3-dOase_bac"/>
</dbReference>
<dbReference type="GO" id="GO:0020037">
    <property type="term" value="F:heme binding"/>
    <property type="evidence" value="ECO:0007669"/>
    <property type="project" value="UniProtKB-UniRule"/>
</dbReference>
<sequence>MSDRDPPNAAPQGDSTKAPGCPHAANPRPEGYDGDGVPRRYDPATEGARMGFEGRMSYGDYLHLDPILSAQHPLSTAHDEMLFIIQHQTSELWMKLALHELAAARTAIAEDRLRAAFKVLTRVSRIFEQLNSAWDVLRTMTPSEYQQFRPSLAESSGFQSYQYRLIEYMVGNRNVALLKPHAHRPDLLKALEAELERPSLYDVVQALAARRGLPIPADILTRDHRLAWTADARVEAAWSAAYRDPESHWELYELAEKLVDFEDYFRRWRFNHVTTVERIIGFKRGTGGTGGVHYLRKMLDTELFPELWRLRTGL</sequence>